<dbReference type="Proteomes" id="UP000424425">
    <property type="component" value="Segment"/>
</dbReference>
<feature type="region of interest" description="Disordered" evidence="1">
    <location>
        <begin position="228"/>
        <end position="249"/>
    </location>
</feature>
<dbReference type="EMBL" id="MN586059">
    <property type="protein sequence ID" value="QGJ96957.1"/>
    <property type="molecule type" value="Genomic_DNA"/>
</dbReference>
<sequence length="249" mass="27721">MTEEKRDKKADTIAALLAKAESTTPEEAEALREHAYRLMEKYMIDQAIIDARRAKLGQASEQIVTRIIAFEGMYRRDMVTLGSQVVHALGSMRPLVSNGRLINRLHIVGFESDVAQAEVLIRSLEVQALLAVKDWWYGVRNTVQYAYSPDRDKVRARHTFVTAFGMGAAERIEANRNQVIHEAGTGTELVLVDRRAKVDDFVDGMGLRTSHSKRKYDPNAFVHGVAAGHQARTGERSVSMGRGLPSGKS</sequence>
<dbReference type="InterPro" id="IPR024498">
    <property type="entry name" value="DUF2786"/>
</dbReference>
<organism evidence="3 4">
    <name type="scientific">Microbacterium phage Teamocil</name>
    <dbReference type="NCBI Taxonomy" id="2656554"/>
    <lineage>
        <taxon>Viruses</taxon>
        <taxon>Duplodnaviria</taxon>
        <taxon>Heunggongvirae</taxon>
        <taxon>Uroviricota</taxon>
        <taxon>Caudoviricetes</taxon>
        <taxon>Hodgkinviridae</taxon>
        <taxon>Metamorphoovirus</taxon>
        <taxon>Metamorphoovirus teamocil</taxon>
    </lineage>
</organism>
<protein>
    <recommendedName>
        <fullName evidence="2">DUF2786 domain-containing protein</fullName>
    </recommendedName>
</protein>
<reference evidence="3 4" key="1">
    <citation type="submission" date="2019-10" db="EMBL/GenBank/DDBJ databases">
        <authorList>
            <person name="Aull H.A."/>
            <person name="Lauer M.J."/>
            <person name="Garlena R.A."/>
            <person name="Russell D.A."/>
            <person name="Pope W.H."/>
            <person name="Jacobs-Sera D."/>
            <person name="Hatfull G.F."/>
        </authorList>
    </citation>
    <scope>NUCLEOTIDE SEQUENCE [LARGE SCALE GENOMIC DNA]</scope>
</reference>
<dbReference type="RefSeq" id="YP_010752033.1">
    <property type="nucleotide sequence ID" value="NC_073376.1"/>
</dbReference>
<feature type="domain" description="DUF2786" evidence="2">
    <location>
        <begin position="11"/>
        <end position="46"/>
    </location>
</feature>
<dbReference type="KEGG" id="vg:80005709"/>
<dbReference type="Pfam" id="PF10979">
    <property type="entry name" value="DUF2786"/>
    <property type="match status" value="1"/>
</dbReference>
<evidence type="ECO:0000259" key="2">
    <source>
        <dbReference type="Pfam" id="PF10979"/>
    </source>
</evidence>
<evidence type="ECO:0000313" key="4">
    <source>
        <dbReference type="Proteomes" id="UP000424425"/>
    </source>
</evidence>
<accession>A0A649VWN1</accession>
<evidence type="ECO:0000313" key="3">
    <source>
        <dbReference type="EMBL" id="QGJ96957.1"/>
    </source>
</evidence>
<name>A0A649VWN1_9CAUD</name>
<proteinExistence type="predicted"/>
<evidence type="ECO:0000256" key="1">
    <source>
        <dbReference type="SAM" id="MobiDB-lite"/>
    </source>
</evidence>
<keyword evidence="4" id="KW-1185">Reference proteome</keyword>
<gene>
    <name evidence="3" type="primary">5</name>
    <name evidence="3" type="ORF">PBI_TEAMOCIL_5</name>
</gene>
<dbReference type="GeneID" id="80005709"/>